<dbReference type="Proteomes" id="UP001180531">
    <property type="component" value="Unassembled WGS sequence"/>
</dbReference>
<dbReference type="InterPro" id="IPR009291">
    <property type="entry name" value="Vps62"/>
</dbReference>
<dbReference type="PANTHER" id="PTHR48219">
    <property type="entry name" value="VACUOLAR PROTEIN SORTING-ASSOCIATED PROTEIN 62-RELATED"/>
    <property type="match status" value="1"/>
</dbReference>
<comment type="caution">
    <text evidence="1">The sequence shown here is derived from an EMBL/GenBank/DDBJ whole genome shotgun (WGS) entry which is preliminary data.</text>
</comment>
<dbReference type="RefSeq" id="WP_311615897.1">
    <property type="nucleotide sequence ID" value="NZ_JAVRFI010000036.1"/>
</dbReference>
<accession>A0ABU2SXR0</accession>
<organism evidence="1 2">
    <name type="scientific">Streptomyces hesseae</name>
    <dbReference type="NCBI Taxonomy" id="3075519"/>
    <lineage>
        <taxon>Bacteria</taxon>
        <taxon>Bacillati</taxon>
        <taxon>Actinomycetota</taxon>
        <taxon>Actinomycetes</taxon>
        <taxon>Kitasatosporales</taxon>
        <taxon>Streptomycetaceae</taxon>
        <taxon>Streptomyces</taxon>
    </lineage>
</organism>
<name>A0ABU2SXR0_9ACTN</name>
<gene>
    <name evidence="1" type="ORF">RM609_32375</name>
</gene>
<proteinExistence type="predicted"/>
<keyword evidence="2" id="KW-1185">Reference proteome</keyword>
<dbReference type="PANTHER" id="PTHR48219:SF2">
    <property type="entry name" value="VACUOLAR PROTEIN SORTING-ASSOCIATED PROTEIN 62"/>
    <property type="match status" value="1"/>
</dbReference>
<dbReference type="Pfam" id="PF06101">
    <property type="entry name" value="Vps62"/>
    <property type="match status" value="1"/>
</dbReference>
<evidence type="ECO:0000313" key="2">
    <source>
        <dbReference type="Proteomes" id="UP001180531"/>
    </source>
</evidence>
<protein>
    <submittedName>
        <fullName evidence="1">Vps62-related protein</fullName>
    </submittedName>
</protein>
<sequence length="457" mass="50130">MLEGQKLEDGVTYGPPAEMAGADMSARIVQRYGPLELVFSSPGWVWLAWWDKKSGAAKDGSFWAPWRHTVGDWYLGSIGKKGYAAPLTGLMVREVDKANEILKPPLRFECIWTDRGTGSTLDGSVWRPIPPPGYVALGDVFTKGHQAPQEHHFACVRKTFEGRELVRRAEIGNEIWNDRKSGGKYGDVSVWEIITPPYPDGSEERLLVAPGTLTAVPNYDRPGPTDVTWVLDLPAVVETLSGPDVPKMNSYDKPVDLIAKPDRRVTVPYTMVKDDSWPEKDRILKTPFYKIERRRWFKTVMHRDNRNGSNPAEIGHRVDSGVTTERSKEFSLKTGITVGYEAGVQAPGGIASMKSHVSLSLELGYSTRTSVSILKSESKEQKLVIPAGKAGALWAQAHELIPLRANGDPIPGASDPLSFSIDSYVTGEYPPKAGVRHLADGTDVTAATLPAADPETG</sequence>
<dbReference type="EMBL" id="JAVRFI010000036">
    <property type="protein sequence ID" value="MDT0453741.1"/>
    <property type="molecule type" value="Genomic_DNA"/>
</dbReference>
<reference evidence="1" key="1">
    <citation type="submission" date="2024-05" db="EMBL/GenBank/DDBJ databases">
        <title>30 novel species of actinomycetes from the DSMZ collection.</title>
        <authorList>
            <person name="Nouioui I."/>
        </authorList>
    </citation>
    <scope>NUCLEOTIDE SEQUENCE</scope>
    <source>
        <strain evidence="1">DSM 40473</strain>
    </source>
</reference>
<evidence type="ECO:0000313" key="1">
    <source>
        <dbReference type="EMBL" id="MDT0453741.1"/>
    </source>
</evidence>